<feature type="transmembrane region" description="Helical" evidence="1">
    <location>
        <begin position="62"/>
        <end position="86"/>
    </location>
</feature>
<accession>A0A171KSJ0</accession>
<proteinExistence type="predicted"/>
<protein>
    <submittedName>
        <fullName evidence="2">Uncharacterized protein</fullName>
    </submittedName>
</protein>
<feature type="transmembrane region" description="Helical" evidence="1">
    <location>
        <begin position="7"/>
        <end position="26"/>
    </location>
</feature>
<dbReference type="AlphaFoldDB" id="A0A171KSJ0"/>
<keyword evidence="3" id="KW-1185">Reference proteome</keyword>
<organism evidence="2 3">
    <name type="scientific">Kerstersia gyiorum</name>
    <dbReference type="NCBI Taxonomy" id="206506"/>
    <lineage>
        <taxon>Bacteria</taxon>
        <taxon>Pseudomonadati</taxon>
        <taxon>Pseudomonadota</taxon>
        <taxon>Betaproteobacteria</taxon>
        <taxon>Burkholderiales</taxon>
        <taxon>Alcaligenaceae</taxon>
        <taxon>Kerstersia</taxon>
    </lineage>
</organism>
<name>A0A171KSJ0_9BURK</name>
<evidence type="ECO:0000313" key="3">
    <source>
        <dbReference type="Proteomes" id="UP000078084"/>
    </source>
</evidence>
<dbReference type="EMBL" id="LBNE01000005">
    <property type="protein sequence ID" value="KKO71857.1"/>
    <property type="molecule type" value="Genomic_DNA"/>
</dbReference>
<keyword evidence="1" id="KW-0812">Transmembrane</keyword>
<evidence type="ECO:0000313" key="2">
    <source>
        <dbReference type="EMBL" id="KKO71857.1"/>
    </source>
</evidence>
<dbReference type="STRING" id="206506.AAV32_09830"/>
<evidence type="ECO:0000256" key="1">
    <source>
        <dbReference type="SAM" id="Phobius"/>
    </source>
</evidence>
<dbReference type="Proteomes" id="UP000078084">
    <property type="component" value="Unassembled WGS sequence"/>
</dbReference>
<comment type="caution">
    <text evidence="2">The sequence shown here is derived from an EMBL/GenBank/DDBJ whole genome shotgun (WGS) entry which is preliminary data.</text>
</comment>
<gene>
    <name evidence="2" type="ORF">AAV32_09830</name>
</gene>
<keyword evidence="1" id="KW-1133">Transmembrane helix</keyword>
<feature type="transmembrane region" description="Helical" evidence="1">
    <location>
        <begin position="32"/>
        <end position="50"/>
    </location>
</feature>
<reference evidence="2 3" key="1">
    <citation type="submission" date="2015-04" db="EMBL/GenBank/DDBJ databases">
        <title>Genome sequence of Kerstersia gyiorum CG1.</title>
        <authorList>
            <person name="Greninger A.L."/>
            <person name="Kozyreva V."/>
            <person name="Chaturvedi V."/>
        </authorList>
    </citation>
    <scope>NUCLEOTIDE SEQUENCE [LARGE SCALE GENOMIC DNA]</scope>
    <source>
        <strain evidence="2 3">CG1</strain>
    </source>
</reference>
<sequence length="92" mass="10104">MPTNETPLSLAGVLLRSLLAILLALLTMPTLFLMLPVLVLPALAILISTLTLRTCFRQNSPLVHRVVAAVPIPVAIWMFLTCWHIISTGYRA</sequence>
<keyword evidence="1" id="KW-0472">Membrane</keyword>